<evidence type="ECO:0000256" key="6">
    <source>
        <dbReference type="ARBA" id="ARBA00023285"/>
    </source>
</evidence>
<dbReference type="EMBL" id="JBHSMC010000001">
    <property type="protein sequence ID" value="MFC5463194.1"/>
    <property type="molecule type" value="Genomic_DNA"/>
</dbReference>
<dbReference type="Gene3D" id="3.20.20.240">
    <property type="entry name" value="Methylmalonyl-CoA mutase"/>
    <property type="match status" value="1"/>
</dbReference>
<proteinExistence type="inferred from homology"/>
<evidence type="ECO:0000256" key="1">
    <source>
        <dbReference type="ARBA" id="ARBA00001922"/>
    </source>
</evidence>
<reference evidence="9" key="1">
    <citation type="journal article" date="2019" name="Int. J. Syst. Evol. Microbiol.">
        <title>The Global Catalogue of Microorganisms (GCM) 10K type strain sequencing project: providing services to taxonomists for standard genome sequencing and annotation.</title>
        <authorList>
            <consortium name="The Broad Institute Genomics Platform"/>
            <consortium name="The Broad Institute Genome Sequencing Center for Infectious Disease"/>
            <person name="Wu L."/>
            <person name="Ma J."/>
        </authorList>
    </citation>
    <scope>NUCLEOTIDE SEQUENCE [LARGE SCALE GENOMIC DNA]</scope>
    <source>
        <strain evidence="9">CGMCC 1.12237</strain>
    </source>
</reference>
<evidence type="ECO:0000256" key="4">
    <source>
        <dbReference type="ARBA" id="ARBA00022628"/>
    </source>
</evidence>
<dbReference type="SUPFAM" id="SSF51703">
    <property type="entry name" value="Cobalamin (vitamin B12)-dependent enzymes"/>
    <property type="match status" value="1"/>
</dbReference>
<dbReference type="InterPro" id="IPR006099">
    <property type="entry name" value="MeMalonylCoA_mutase_a/b_cat"/>
</dbReference>
<sequence length="403" mass="46209">MFIEKAKQTLFPDYNYKTWERLIKQSIPVKHTKEGMLIKPLYVNSDWQHRVNSELYSNARDFNNNWKISQKMKHRDWNTLVDMVRLAICNGQDAIAIDCDYLSDHKQIDFNDLKKIMTVNEIPFVLRTSNYPLIIKKLLEVPFKHVIGIIATDPISAQLNKKVISKLSVEWLENVQKLADPFGELKVILVDMIPYSNGGANTLAVLALAIAEAVYYIECMKKLGWSPEKTVNKIAFHFQIGDEFYVEIAKIRAFRVLWRTILNAYQIHQADITISAETATFQQSSGPFNEHDIILRAGTAALAASIGGIDYLHVTPFHEEDKLATRIARNTQLIMREEAYFHRVSDPCGGSFYVEALTEKLIDGAWKIFQKIDQNGGILHSLRESDFQNTIGKWQNKEGDIDE</sequence>
<keyword evidence="6" id="KW-0170">Cobalt</keyword>
<dbReference type="PROSITE" id="PS00544">
    <property type="entry name" value="METMALONYL_COA_MUTASE"/>
    <property type="match status" value="1"/>
</dbReference>
<dbReference type="Proteomes" id="UP001596147">
    <property type="component" value="Unassembled WGS sequence"/>
</dbReference>
<evidence type="ECO:0000256" key="3">
    <source>
        <dbReference type="ARBA" id="ARBA00012398"/>
    </source>
</evidence>
<comment type="similarity">
    <text evidence="2">Belongs to the methylmalonyl-CoA mutase family.</text>
</comment>
<organism evidence="8 9">
    <name type="scientific">Lederbergia graminis</name>
    <dbReference type="NCBI Taxonomy" id="735518"/>
    <lineage>
        <taxon>Bacteria</taxon>
        <taxon>Bacillati</taxon>
        <taxon>Bacillota</taxon>
        <taxon>Bacilli</taxon>
        <taxon>Bacillales</taxon>
        <taxon>Bacillaceae</taxon>
        <taxon>Lederbergia</taxon>
    </lineage>
</organism>
<evidence type="ECO:0000313" key="9">
    <source>
        <dbReference type="Proteomes" id="UP001596147"/>
    </source>
</evidence>
<dbReference type="PANTHER" id="PTHR48101">
    <property type="entry name" value="METHYLMALONYL-COA MUTASE, MITOCHONDRIAL-RELATED"/>
    <property type="match status" value="1"/>
</dbReference>
<dbReference type="InterPro" id="IPR016176">
    <property type="entry name" value="Cbl-dep_enz_cat"/>
</dbReference>
<evidence type="ECO:0000313" key="8">
    <source>
        <dbReference type="EMBL" id="MFC5463194.1"/>
    </source>
</evidence>
<name>A0ABW0LBQ8_9BACI</name>
<keyword evidence="4" id="KW-0846">Cobalamin</keyword>
<accession>A0ABW0LBQ8</accession>
<comment type="cofactor">
    <cofactor evidence="1">
        <name>adenosylcob(III)alamin</name>
        <dbReference type="ChEBI" id="CHEBI:18408"/>
    </cofactor>
</comment>
<dbReference type="PANTHER" id="PTHR48101:SF1">
    <property type="entry name" value="METHYLMALONYL-COA MUTASE, LARGE SUBUNIT"/>
    <property type="match status" value="1"/>
</dbReference>
<evidence type="ECO:0000256" key="2">
    <source>
        <dbReference type="ARBA" id="ARBA00008465"/>
    </source>
</evidence>
<dbReference type="Pfam" id="PF01642">
    <property type="entry name" value="MM_CoA_mutase"/>
    <property type="match status" value="1"/>
</dbReference>
<dbReference type="InterPro" id="IPR058549">
    <property type="entry name" value="MeMalonylCoA_mutase_a/b_site"/>
</dbReference>
<keyword evidence="5" id="KW-0413">Isomerase</keyword>
<feature type="domain" description="Methylmalonyl-CoA mutase alpha/beta chain catalytic" evidence="7">
    <location>
        <begin position="106"/>
        <end position="394"/>
    </location>
</feature>
<dbReference type="RefSeq" id="WP_382346415.1">
    <property type="nucleotide sequence ID" value="NZ_JBHSMC010000001.1"/>
</dbReference>
<gene>
    <name evidence="8" type="ORF">ACFPM4_00355</name>
</gene>
<protein>
    <recommendedName>
        <fullName evidence="3">methylmalonyl-CoA mutase</fullName>
        <ecNumber evidence="3">5.4.99.2</ecNumber>
    </recommendedName>
</protein>
<dbReference type="EC" id="5.4.99.2" evidence="3"/>
<evidence type="ECO:0000256" key="5">
    <source>
        <dbReference type="ARBA" id="ARBA00023235"/>
    </source>
</evidence>
<evidence type="ECO:0000259" key="7">
    <source>
        <dbReference type="Pfam" id="PF01642"/>
    </source>
</evidence>
<comment type="caution">
    <text evidence="8">The sequence shown here is derived from an EMBL/GenBank/DDBJ whole genome shotgun (WGS) entry which is preliminary data.</text>
</comment>
<keyword evidence="9" id="KW-1185">Reference proteome</keyword>